<keyword evidence="3" id="KW-0812">Transmembrane</keyword>
<protein>
    <submittedName>
        <fullName evidence="5">Thioredoxin reductase-like selenoprotein T homolog CG3887</fullName>
    </submittedName>
</protein>
<dbReference type="RefSeq" id="XP_011292592.2">
    <property type="nucleotide sequence ID" value="XM_011294290.3"/>
</dbReference>
<proteinExistence type="predicted"/>
<dbReference type="VEuPathDB" id="VectorBase:MDOA001807"/>
<dbReference type="eggNOG" id="KOG3286">
    <property type="taxonomic scope" value="Eukaryota"/>
</dbReference>
<name>A0A9J7D811_MUSDO</name>
<dbReference type="PANTHER" id="PTHR13544">
    <property type="entry name" value="SELENOPROTEIN T"/>
    <property type="match status" value="1"/>
</dbReference>
<accession>A0A9J7D811</accession>
<dbReference type="Proteomes" id="UP001652621">
    <property type="component" value="Unplaced"/>
</dbReference>
<dbReference type="PANTHER" id="PTHR13544:SF0">
    <property type="entry name" value="THIOREDOXIN REDUCTASE-LIKE SELENOPROTEIN T"/>
    <property type="match status" value="1"/>
</dbReference>
<keyword evidence="2" id="KW-0676">Redox-active center</keyword>
<dbReference type="VEuPathDB" id="VectorBase:MDOMA2_005229"/>
<dbReference type="STRING" id="7370.A0A1I8M6S6"/>
<gene>
    <name evidence="5" type="primary">LOC101895429</name>
</gene>
<dbReference type="OrthoDB" id="60822at2759"/>
<dbReference type="SUPFAM" id="SSF52833">
    <property type="entry name" value="Thioredoxin-like"/>
    <property type="match status" value="1"/>
</dbReference>
<keyword evidence="4" id="KW-1185">Reference proteome</keyword>
<dbReference type="NCBIfam" id="TIGR02174">
    <property type="entry name" value="CXXU_selWTH"/>
    <property type="match status" value="1"/>
</dbReference>
<evidence type="ECO:0000313" key="5">
    <source>
        <dbReference type="RefSeq" id="XP_011292592.2"/>
    </source>
</evidence>
<evidence type="ECO:0000256" key="1">
    <source>
        <dbReference type="ARBA" id="ARBA00022729"/>
    </source>
</evidence>
<dbReference type="InterPro" id="IPR036249">
    <property type="entry name" value="Thioredoxin-like_sf"/>
</dbReference>
<dbReference type="InterPro" id="IPR011893">
    <property type="entry name" value="Selenoprotein_Rdx-typ"/>
</dbReference>
<organism evidence="4 5">
    <name type="scientific">Musca domestica</name>
    <name type="common">House fly</name>
    <dbReference type="NCBI Taxonomy" id="7370"/>
    <lineage>
        <taxon>Eukaryota</taxon>
        <taxon>Metazoa</taxon>
        <taxon>Ecdysozoa</taxon>
        <taxon>Arthropoda</taxon>
        <taxon>Hexapoda</taxon>
        <taxon>Insecta</taxon>
        <taxon>Pterygota</taxon>
        <taxon>Neoptera</taxon>
        <taxon>Endopterygota</taxon>
        <taxon>Diptera</taxon>
        <taxon>Brachycera</taxon>
        <taxon>Muscomorpha</taxon>
        <taxon>Muscoidea</taxon>
        <taxon>Muscidae</taxon>
        <taxon>Musca</taxon>
    </lineage>
</organism>
<keyword evidence="1" id="KW-0732">Signal</keyword>
<dbReference type="Pfam" id="PF10262">
    <property type="entry name" value="Rdx"/>
    <property type="match status" value="1"/>
</dbReference>
<dbReference type="InterPro" id="IPR019389">
    <property type="entry name" value="Selenoprotein_T"/>
</dbReference>
<keyword evidence="3" id="KW-0472">Membrane</keyword>
<sequence length="228" mass="25618">MSTNFVLTAKPTTESKRKKIDKFYKMGLLGGRNISLALCLCLAVVFICGVSHAESESKKEIPATKFGQSQSATMTVLYCYSCGYRKAFEDYVNILADKYPQITVTGGNYDPPGMNMYFSKLIFAVKILLIVVIVSSFDIFGSFGQATPSWWRHLLENKLYACMMIFFVGNMLEGQLVSSGAFEISLNDVPVWSKLQTGRIPAPQELFQIIDNQLQFSDKFQENPDFVK</sequence>
<dbReference type="GeneID" id="101895429"/>
<evidence type="ECO:0000256" key="3">
    <source>
        <dbReference type="SAM" id="Phobius"/>
    </source>
</evidence>
<keyword evidence="3" id="KW-1133">Transmembrane helix</keyword>
<dbReference type="Gene3D" id="3.40.30.10">
    <property type="entry name" value="Glutaredoxin"/>
    <property type="match status" value="1"/>
</dbReference>
<reference evidence="5" key="1">
    <citation type="submission" date="2025-08" db="UniProtKB">
        <authorList>
            <consortium name="RefSeq"/>
        </authorList>
    </citation>
    <scope>IDENTIFICATION</scope>
    <source>
        <strain evidence="5">Aabys</strain>
        <tissue evidence="5">Whole body</tissue>
    </source>
</reference>
<feature type="transmembrane region" description="Helical" evidence="3">
    <location>
        <begin position="121"/>
        <end position="143"/>
    </location>
</feature>
<evidence type="ECO:0000313" key="4">
    <source>
        <dbReference type="Proteomes" id="UP001652621"/>
    </source>
</evidence>
<evidence type="ECO:0000256" key="2">
    <source>
        <dbReference type="ARBA" id="ARBA00023284"/>
    </source>
</evidence>